<evidence type="ECO:0000256" key="1">
    <source>
        <dbReference type="SAM" id="Coils"/>
    </source>
</evidence>
<feature type="signal peptide" evidence="2">
    <location>
        <begin position="1"/>
        <end position="19"/>
    </location>
</feature>
<gene>
    <name evidence="3" type="ORF">JKP88DRAFT_249532</name>
</gene>
<comment type="caution">
    <text evidence="3">The sequence shown here is derived from an EMBL/GenBank/DDBJ whole genome shotgun (WGS) entry which is preliminary data.</text>
</comment>
<evidence type="ECO:0000313" key="3">
    <source>
        <dbReference type="EMBL" id="KAG5176275.1"/>
    </source>
</evidence>
<feature type="chain" id="PRO_5032315267" evidence="2">
    <location>
        <begin position="20"/>
        <end position="343"/>
    </location>
</feature>
<name>A0A836C7V1_9STRA</name>
<protein>
    <submittedName>
        <fullName evidence="3">Uncharacterized protein</fullName>
    </submittedName>
</protein>
<organism evidence="3 4">
    <name type="scientific">Tribonema minus</name>
    <dbReference type="NCBI Taxonomy" id="303371"/>
    <lineage>
        <taxon>Eukaryota</taxon>
        <taxon>Sar</taxon>
        <taxon>Stramenopiles</taxon>
        <taxon>Ochrophyta</taxon>
        <taxon>PX clade</taxon>
        <taxon>Xanthophyceae</taxon>
        <taxon>Tribonematales</taxon>
        <taxon>Tribonemataceae</taxon>
        <taxon>Tribonema</taxon>
    </lineage>
</organism>
<accession>A0A836C7V1</accession>
<dbReference type="Proteomes" id="UP000664859">
    <property type="component" value="Unassembled WGS sequence"/>
</dbReference>
<keyword evidence="2" id="KW-0732">Signal</keyword>
<sequence>MHSGAIAAVLLLALGAAEGFVAPSAFGRSRPAAVNEVALRVIASSHLPDSADLLREYVSKAEAGSQVQAARPSARRQPKALQTQADLQELTDVEALRALLNRQFSDQFSGKAAAAAPQPPASSTVRDAAAAQSTASAVPKIQSKQALTSSITGASTSTAAAPPAAPPAAVAVPVALPAQPRVAPSVLSAAPPAAPWNPRPASVRAAAALPTSTAPSSSQHAEADDAAALRRELEELRAFVTNYTERAGAEHARLTAEAEAATARAASAEAELTAVRSAFTEYTARALEQKVAATAAAAAGARAKAARDATLQREAAAAKAQQQQSQGIFPTQTPAAVAVSVSA</sequence>
<dbReference type="EMBL" id="JAFCMP010000538">
    <property type="protein sequence ID" value="KAG5176275.1"/>
    <property type="molecule type" value="Genomic_DNA"/>
</dbReference>
<proteinExistence type="predicted"/>
<feature type="coiled-coil region" evidence="1">
    <location>
        <begin position="226"/>
        <end position="278"/>
    </location>
</feature>
<keyword evidence="4" id="KW-1185">Reference proteome</keyword>
<evidence type="ECO:0000313" key="4">
    <source>
        <dbReference type="Proteomes" id="UP000664859"/>
    </source>
</evidence>
<dbReference type="AlphaFoldDB" id="A0A836C7V1"/>
<reference evidence="3" key="1">
    <citation type="submission" date="2021-02" db="EMBL/GenBank/DDBJ databases">
        <title>First Annotated Genome of the Yellow-green Alga Tribonema minus.</title>
        <authorList>
            <person name="Mahan K.M."/>
        </authorList>
    </citation>
    <scope>NUCLEOTIDE SEQUENCE</scope>
    <source>
        <strain evidence="3">UTEX B ZZ1240</strain>
    </source>
</reference>
<keyword evidence="1" id="KW-0175">Coiled coil</keyword>
<evidence type="ECO:0000256" key="2">
    <source>
        <dbReference type="SAM" id="SignalP"/>
    </source>
</evidence>